<evidence type="ECO:0000313" key="6">
    <source>
        <dbReference type="Proteomes" id="UP000216147"/>
    </source>
</evidence>
<dbReference type="GO" id="GO:0003677">
    <property type="term" value="F:DNA binding"/>
    <property type="evidence" value="ECO:0007669"/>
    <property type="project" value="UniProtKB-KW"/>
</dbReference>
<keyword evidence="1" id="KW-0805">Transcription regulation</keyword>
<accession>A0A258HQJ3</accession>
<evidence type="ECO:0000256" key="3">
    <source>
        <dbReference type="ARBA" id="ARBA00023163"/>
    </source>
</evidence>
<dbReference type="AlphaFoldDB" id="A0A258HQJ3"/>
<dbReference type="Gene3D" id="1.10.10.10">
    <property type="entry name" value="Winged helix-like DNA-binding domain superfamily/Winged helix DNA-binding domain"/>
    <property type="match status" value="1"/>
</dbReference>
<proteinExistence type="predicted"/>
<dbReference type="SMART" id="SM00418">
    <property type="entry name" value="HTH_ARSR"/>
    <property type="match status" value="1"/>
</dbReference>
<evidence type="ECO:0000313" key="5">
    <source>
        <dbReference type="EMBL" id="OYX58603.1"/>
    </source>
</evidence>
<dbReference type="PANTHER" id="PTHR43132">
    <property type="entry name" value="ARSENICAL RESISTANCE OPERON REPRESSOR ARSR-RELATED"/>
    <property type="match status" value="1"/>
</dbReference>
<reference evidence="5 6" key="1">
    <citation type="submission" date="2017-03" db="EMBL/GenBank/DDBJ databases">
        <title>Lifting the veil on microbial sulfur biogeochemistry in mining wastewaters.</title>
        <authorList>
            <person name="Kantor R.S."/>
            <person name="Colenbrander Nelson T."/>
            <person name="Marshall S."/>
            <person name="Bennett D."/>
            <person name="Apte S."/>
            <person name="Camacho D."/>
            <person name="Thomas B.C."/>
            <person name="Warren L.A."/>
            <person name="Banfield J.F."/>
        </authorList>
    </citation>
    <scope>NUCLEOTIDE SEQUENCE [LARGE SCALE GENOMIC DNA]</scope>
    <source>
        <strain evidence="5">32-68-21</strain>
    </source>
</reference>
<dbReference type="EMBL" id="NCEQ01000002">
    <property type="protein sequence ID" value="OYX58603.1"/>
    <property type="molecule type" value="Genomic_DNA"/>
</dbReference>
<organism evidence="5 6">
    <name type="scientific">Brevundimonas subvibrioides</name>
    <dbReference type="NCBI Taxonomy" id="74313"/>
    <lineage>
        <taxon>Bacteria</taxon>
        <taxon>Pseudomonadati</taxon>
        <taxon>Pseudomonadota</taxon>
        <taxon>Alphaproteobacteria</taxon>
        <taxon>Caulobacterales</taxon>
        <taxon>Caulobacteraceae</taxon>
        <taxon>Brevundimonas</taxon>
    </lineage>
</organism>
<gene>
    <name evidence="5" type="ORF">B7Y86_02640</name>
</gene>
<dbReference type="PROSITE" id="PS50987">
    <property type="entry name" value="HTH_ARSR_2"/>
    <property type="match status" value="1"/>
</dbReference>
<protein>
    <submittedName>
        <fullName evidence="5">Transcriptional regulator</fullName>
    </submittedName>
</protein>
<dbReference type="InterPro" id="IPR036388">
    <property type="entry name" value="WH-like_DNA-bd_sf"/>
</dbReference>
<dbReference type="InterPro" id="IPR011991">
    <property type="entry name" value="ArsR-like_HTH"/>
</dbReference>
<dbReference type="NCBIfam" id="NF033788">
    <property type="entry name" value="HTH_metalloreg"/>
    <property type="match status" value="1"/>
</dbReference>
<dbReference type="PANTHER" id="PTHR43132:SF2">
    <property type="entry name" value="ARSENICAL RESISTANCE OPERON REPRESSOR ARSR-RELATED"/>
    <property type="match status" value="1"/>
</dbReference>
<dbReference type="InterPro" id="IPR036390">
    <property type="entry name" value="WH_DNA-bd_sf"/>
</dbReference>
<evidence type="ECO:0000259" key="4">
    <source>
        <dbReference type="PROSITE" id="PS50987"/>
    </source>
</evidence>
<sequence length="124" mass="13688">MRDTNLFLPTAELSALTLADFEARAGEAAQLLRALGNERRLLILCHLISAEEMSVGQLASQIGLSQSALSQHLARLREDGLVAFRREAQTIFYRVADPNAGRLLALLRDIFCPDLVDIERGEPT</sequence>
<comment type="caution">
    <text evidence="5">The sequence shown here is derived from an EMBL/GenBank/DDBJ whole genome shotgun (WGS) entry which is preliminary data.</text>
</comment>
<evidence type="ECO:0000256" key="1">
    <source>
        <dbReference type="ARBA" id="ARBA00023015"/>
    </source>
</evidence>
<keyword evidence="3" id="KW-0804">Transcription</keyword>
<feature type="domain" description="HTH arsR-type" evidence="4">
    <location>
        <begin position="18"/>
        <end position="115"/>
    </location>
</feature>
<dbReference type="InterPro" id="IPR051011">
    <property type="entry name" value="Metal_resp_trans_reg"/>
</dbReference>
<dbReference type="CDD" id="cd00090">
    <property type="entry name" value="HTH_ARSR"/>
    <property type="match status" value="1"/>
</dbReference>
<keyword evidence="2" id="KW-0238">DNA-binding</keyword>
<dbReference type="InterPro" id="IPR001845">
    <property type="entry name" value="HTH_ArsR_DNA-bd_dom"/>
</dbReference>
<dbReference type="Pfam" id="PF01022">
    <property type="entry name" value="HTH_5"/>
    <property type="match status" value="1"/>
</dbReference>
<dbReference type="Proteomes" id="UP000216147">
    <property type="component" value="Unassembled WGS sequence"/>
</dbReference>
<dbReference type="GO" id="GO:0003700">
    <property type="term" value="F:DNA-binding transcription factor activity"/>
    <property type="evidence" value="ECO:0007669"/>
    <property type="project" value="InterPro"/>
</dbReference>
<name>A0A258HQJ3_9CAUL</name>
<dbReference type="PRINTS" id="PR00778">
    <property type="entry name" value="HTHARSR"/>
</dbReference>
<dbReference type="SUPFAM" id="SSF46785">
    <property type="entry name" value="Winged helix' DNA-binding domain"/>
    <property type="match status" value="1"/>
</dbReference>
<evidence type="ECO:0000256" key="2">
    <source>
        <dbReference type="ARBA" id="ARBA00023125"/>
    </source>
</evidence>